<comment type="subcellular location">
    <subcellularLocation>
        <location evidence="1">Membrane</location>
        <topology evidence="1">Multi-pass membrane protein</topology>
    </subcellularLocation>
</comment>
<dbReference type="Pfam" id="PF10317">
    <property type="entry name" value="7TM_GPCR_Srd"/>
    <property type="match status" value="1"/>
</dbReference>
<evidence type="ECO:0008006" key="8">
    <source>
        <dbReference type="Google" id="ProtNLM"/>
    </source>
</evidence>
<comment type="similarity">
    <text evidence="2">Belongs to the nematode receptor-like protein srd family.</text>
</comment>
<dbReference type="Proteomes" id="UP001432322">
    <property type="component" value="Unassembled WGS sequence"/>
</dbReference>
<feature type="non-terminal residue" evidence="6">
    <location>
        <position position="109"/>
    </location>
</feature>
<dbReference type="EMBL" id="BTSY01000004">
    <property type="protein sequence ID" value="GMT22351.1"/>
    <property type="molecule type" value="Genomic_DNA"/>
</dbReference>
<organism evidence="6 7">
    <name type="scientific">Pristionchus fissidentatus</name>
    <dbReference type="NCBI Taxonomy" id="1538716"/>
    <lineage>
        <taxon>Eukaryota</taxon>
        <taxon>Metazoa</taxon>
        <taxon>Ecdysozoa</taxon>
        <taxon>Nematoda</taxon>
        <taxon>Chromadorea</taxon>
        <taxon>Rhabditida</taxon>
        <taxon>Rhabditina</taxon>
        <taxon>Diplogasteromorpha</taxon>
        <taxon>Diplogasteroidea</taxon>
        <taxon>Neodiplogasteridae</taxon>
        <taxon>Pristionchus</taxon>
    </lineage>
</organism>
<dbReference type="InterPro" id="IPR050920">
    <property type="entry name" value="Nematode_rcpt-like_delta"/>
</dbReference>
<sequence length="109" mass="12364">SCQDYSIIVFNTAFNDLFSLILHTLLNARLFINGTVVVHMASGPCRAICDIFCAFLFELIHDSIMQTCSLIAISFWYRNGVLHGKKSVGWCKLQTIMLLVYLPHVPHFV</sequence>
<comment type="caution">
    <text evidence="6">The sequence shown here is derived from an EMBL/GenBank/DDBJ whole genome shotgun (WGS) entry which is preliminary data.</text>
</comment>
<protein>
    <recommendedName>
        <fullName evidence="8">G protein-coupled receptor</fullName>
    </recommendedName>
</protein>
<evidence type="ECO:0000313" key="6">
    <source>
        <dbReference type="EMBL" id="GMT22351.1"/>
    </source>
</evidence>
<dbReference type="PANTHER" id="PTHR22945">
    <property type="entry name" value="SERPENTINE RECEPTOR, CLASS D DELTA"/>
    <property type="match status" value="1"/>
</dbReference>
<dbReference type="InterPro" id="IPR019421">
    <property type="entry name" value="7TM_GPCR_serpentine_rcpt_Srd"/>
</dbReference>
<proteinExistence type="inferred from homology"/>
<evidence type="ECO:0000313" key="7">
    <source>
        <dbReference type="Proteomes" id="UP001432322"/>
    </source>
</evidence>
<gene>
    <name evidence="6" type="ORF">PFISCL1PPCAC_13648</name>
</gene>
<keyword evidence="4" id="KW-1133">Transmembrane helix</keyword>
<evidence type="ECO:0000256" key="1">
    <source>
        <dbReference type="ARBA" id="ARBA00004141"/>
    </source>
</evidence>
<feature type="non-terminal residue" evidence="6">
    <location>
        <position position="1"/>
    </location>
</feature>
<accession>A0AAV5VRW1</accession>
<evidence type="ECO:0000256" key="4">
    <source>
        <dbReference type="ARBA" id="ARBA00022989"/>
    </source>
</evidence>
<evidence type="ECO:0000256" key="3">
    <source>
        <dbReference type="ARBA" id="ARBA00022692"/>
    </source>
</evidence>
<evidence type="ECO:0000256" key="2">
    <source>
        <dbReference type="ARBA" id="ARBA00009166"/>
    </source>
</evidence>
<keyword evidence="7" id="KW-1185">Reference proteome</keyword>
<evidence type="ECO:0000256" key="5">
    <source>
        <dbReference type="ARBA" id="ARBA00023136"/>
    </source>
</evidence>
<name>A0AAV5VRW1_9BILA</name>
<keyword evidence="5" id="KW-0472">Membrane</keyword>
<reference evidence="6" key="1">
    <citation type="submission" date="2023-10" db="EMBL/GenBank/DDBJ databases">
        <title>Genome assembly of Pristionchus species.</title>
        <authorList>
            <person name="Yoshida K."/>
            <person name="Sommer R.J."/>
        </authorList>
    </citation>
    <scope>NUCLEOTIDE SEQUENCE</scope>
    <source>
        <strain evidence="6">RS5133</strain>
    </source>
</reference>
<dbReference type="GO" id="GO:0016020">
    <property type="term" value="C:membrane"/>
    <property type="evidence" value="ECO:0007669"/>
    <property type="project" value="UniProtKB-SubCell"/>
</dbReference>
<dbReference type="AlphaFoldDB" id="A0AAV5VRW1"/>
<keyword evidence="3" id="KW-0812">Transmembrane</keyword>
<dbReference type="PANTHER" id="PTHR22945:SF40">
    <property type="entry name" value="SERPENTINE RECEPTOR, CLASS D (DELTA)-RELATED"/>
    <property type="match status" value="1"/>
</dbReference>